<evidence type="ECO:0000313" key="2">
    <source>
        <dbReference type="Proteomes" id="UP000246004"/>
    </source>
</evidence>
<protein>
    <submittedName>
        <fullName evidence="1">Uncharacterized protein</fullName>
    </submittedName>
</protein>
<comment type="caution">
    <text evidence="1">The sequence shown here is derived from an EMBL/GenBank/DDBJ whole genome shotgun (WGS) entry which is preliminary data.</text>
</comment>
<dbReference type="EMBL" id="LWMS01000031">
    <property type="protein sequence ID" value="PWL08123.1"/>
    <property type="molecule type" value="Genomic_DNA"/>
</dbReference>
<organism evidence="1 2">
    <name type="scientific">Methanosphaera cuniculi</name>
    <dbReference type="NCBI Taxonomy" id="1077256"/>
    <lineage>
        <taxon>Archaea</taxon>
        <taxon>Methanobacteriati</taxon>
        <taxon>Methanobacteriota</taxon>
        <taxon>Methanomada group</taxon>
        <taxon>Methanobacteria</taxon>
        <taxon>Methanobacteriales</taxon>
        <taxon>Methanobacteriaceae</taxon>
        <taxon>Methanosphaera</taxon>
    </lineage>
</organism>
<reference evidence="1 2" key="1">
    <citation type="submission" date="2016-04" db="EMBL/GenBank/DDBJ databases">
        <title>Genome sequence of Methanosphaera cuniculi DSM 4103.</title>
        <authorList>
            <person name="Poehlein A."/>
            <person name="Seedorf H."/>
            <person name="Daniel R."/>
        </authorList>
    </citation>
    <scope>NUCLEOTIDE SEQUENCE [LARGE SCALE GENOMIC DNA]</scope>
    <source>
        <strain evidence="1 2">DSM 4103</strain>
    </source>
</reference>
<proteinExistence type="predicted"/>
<dbReference type="Proteomes" id="UP000246004">
    <property type="component" value="Unassembled WGS sequence"/>
</dbReference>
<dbReference type="AlphaFoldDB" id="A0A2V2BRI4"/>
<gene>
    <name evidence="1" type="ORF">MSCUN_10540</name>
</gene>
<evidence type="ECO:0000313" key="1">
    <source>
        <dbReference type="EMBL" id="PWL08123.1"/>
    </source>
</evidence>
<accession>A0A2V2BRI4</accession>
<sequence>MAVISLTSPPAHNPKCHKIYENMKIQTIAI</sequence>
<name>A0A2V2BRI4_9EURY</name>